<organism evidence="2 3">
    <name type="scientific">Gemella sanguinis</name>
    <dbReference type="NCBI Taxonomy" id="84135"/>
    <lineage>
        <taxon>Bacteria</taxon>
        <taxon>Bacillati</taxon>
        <taxon>Bacillota</taxon>
        <taxon>Bacilli</taxon>
        <taxon>Bacillales</taxon>
        <taxon>Gemellaceae</taxon>
        <taxon>Gemella</taxon>
    </lineage>
</organism>
<dbReference type="STRING" id="84135.GCA_001052115_00737"/>
<evidence type="ECO:0000313" key="2">
    <source>
        <dbReference type="EMBL" id="PMC52924.1"/>
    </source>
</evidence>
<protein>
    <submittedName>
        <fullName evidence="2">DUF2087 domain-containing protein</fullName>
    </submittedName>
</protein>
<dbReference type="AlphaFoldDB" id="A0A2N6SG53"/>
<dbReference type="InterPro" id="IPR018656">
    <property type="entry name" value="DUF2087"/>
</dbReference>
<dbReference type="Proteomes" id="UP000235670">
    <property type="component" value="Unassembled WGS sequence"/>
</dbReference>
<reference evidence="2 3" key="1">
    <citation type="submission" date="2017-09" db="EMBL/GenBank/DDBJ databases">
        <title>Bacterial strain isolated from the female urinary microbiota.</title>
        <authorList>
            <person name="Thomas-White K."/>
            <person name="Kumar N."/>
            <person name="Forster S."/>
            <person name="Putonti C."/>
            <person name="Lawley T."/>
            <person name="Wolfe A.J."/>
        </authorList>
    </citation>
    <scope>NUCLEOTIDE SEQUENCE [LARGE SCALE GENOMIC DNA]</scope>
    <source>
        <strain evidence="2 3">UMB0186</strain>
    </source>
</reference>
<evidence type="ECO:0000259" key="1">
    <source>
        <dbReference type="Pfam" id="PF09860"/>
    </source>
</evidence>
<comment type="caution">
    <text evidence="2">The sequence shown here is derived from an EMBL/GenBank/DDBJ whole genome shotgun (WGS) entry which is preliminary data.</text>
</comment>
<dbReference type="OrthoDB" id="9789954at2"/>
<sequence length="89" mass="10873">MMEIKEKYFKENKLITVPKKEKNKIEMLKIILEIISKKRIKFTEKELNEEIKEIYSDYALIRRYLIDYKMISRDSYGKEYVLNGEISNE</sequence>
<proteinExistence type="predicted"/>
<feature type="domain" description="DUF2087" evidence="1">
    <location>
        <begin position="13"/>
        <end position="80"/>
    </location>
</feature>
<dbReference type="EMBL" id="PNGT01000002">
    <property type="protein sequence ID" value="PMC52924.1"/>
    <property type="molecule type" value="Genomic_DNA"/>
</dbReference>
<evidence type="ECO:0000313" key="3">
    <source>
        <dbReference type="Proteomes" id="UP000235670"/>
    </source>
</evidence>
<dbReference type="Pfam" id="PF09860">
    <property type="entry name" value="DUF2087"/>
    <property type="match status" value="1"/>
</dbReference>
<accession>A0A2N6SG53</accession>
<name>A0A2N6SG53_9BACL</name>
<gene>
    <name evidence="2" type="ORF">CJ218_03260</name>
</gene>